<dbReference type="HOGENOM" id="CLU_041141_4_2_9"/>
<feature type="domain" description="Helix-turn-helix type 11" evidence="1">
    <location>
        <begin position="8"/>
        <end position="58"/>
    </location>
</feature>
<organism evidence="4 5">
    <name type="scientific">Clostridium botulinum B2 450</name>
    <dbReference type="NCBI Taxonomy" id="1379739"/>
    <lineage>
        <taxon>Bacteria</taxon>
        <taxon>Bacillati</taxon>
        <taxon>Bacillota</taxon>
        <taxon>Clostridia</taxon>
        <taxon>Eubacteriales</taxon>
        <taxon>Clostridiaceae</taxon>
        <taxon>Clostridium</taxon>
    </lineage>
</organism>
<dbReference type="PANTHER" id="PTHR34580">
    <property type="match status" value="1"/>
</dbReference>
<dbReference type="OrthoDB" id="9767131at2"/>
<dbReference type="InterPro" id="IPR036388">
    <property type="entry name" value="WH-like_DNA-bd_sf"/>
</dbReference>
<gene>
    <name evidence="4" type="ORF">N495_16680</name>
</gene>
<evidence type="ECO:0000259" key="2">
    <source>
        <dbReference type="Pfam" id="PF13280"/>
    </source>
</evidence>
<dbReference type="SUPFAM" id="SSF46785">
    <property type="entry name" value="Winged helix' DNA-binding domain"/>
    <property type="match status" value="1"/>
</dbReference>
<dbReference type="InterPro" id="IPR036390">
    <property type="entry name" value="WH_DNA-bd_sf"/>
</dbReference>
<dbReference type="Pfam" id="PF25583">
    <property type="entry name" value="WCX"/>
    <property type="match status" value="1"/>
</dbReference>
<evidence type="ECO:0000259" key="1">
    <source>
        <dbReference type="Pfam" id="PF08279"/>
    </source>
</evidence>
<dbReference type="PANTHER" id="PTHR34580:SF8">
    <property type="entry name" value="WYL DOMAIN-CONTAINING PROTEIN"/>
    <property type="match status" value="1"/>
</dbReference>
<dbReference type="InterPro" id="IPR057727">
    <property type="entry name" value="WCX_dom"/>
</dbReference>
<name>A0A0D1BTR0_CLOBO</name>
<comment type="caution">
    <text evidence="4">The sequence shown here is derived from an EMBL/GenBank/DDBJ whole genome shotgun (WGS) entry which is preliminary data.</text>
</comment>
<sequence length="318" mass="37725">MSKISHILQLLIILQYKEFVTAGELSDFLMVDKKTIYRYINSLNLANIPIYAKKGRYGGFYIDKNFYMKSPELNENEIKALLMAGEILTEENGFIYEKEYKTALGKIKNNLSSKDIELDNIYNFNDFRINSIGNNKISQDKIFKICNSIMNNKSINISYFSINKNEITFRKIDPYDIMFKYGKWYIVGYCHFNKYIEIFDINRIKDIKDTKDTFVISKSFSINSFLEKYKSIFIHNKVKVELKFSKNRADFIKGNKWYINEEIEELENGEVLFKVYVENLQEIKRWILGFGKDVQVLEPKELKFQLIEEISELNNIYN</sequence>
<dbReference type="AlphaFoldDB" id="A0A0D1BTR0"/>
<dbReference type="InterPro" id="IPR051534">
    <property type="entry name" value="CBASS_pafABC_assoc_protein"/>
</dbReference>
<proteinExistence type="predicted"/>
<feature type="domain" description="WYL" evidence="2">
    <location>
        <begin position="145"/>
        <end position="208"/>
    </location>
</feature>
<dbReference type="InterPro" id="IPR013196">
    <property type="entry name" value="HTH_11"/>
</dbReference>
<dbReference type="Pfam" id="PF08279">
    <property type="entry name" value="HTH_11"/>
    <property type="match status" value="1"/>
</dbReference>
<dbReference type="Gene3D" id="1.10.10.10">
    <property type="entry name" value="Winged helix-like DNA-binding domain superfamily/Winged helix DNA-binding domain"/>
    <property type="match status" value="1"/>
</dbReference>
<dbReference type="Proteomes" id="UP000032250">
    <property type="component" value="Unassembled WGS sequence"/>
</dbReference>
<evidence type="ECO:0000313" key="5">
    <source>
        <dbReference type="Proteomes" id="UP000032250"/>
    </source>
</evidence>
<protein>
    <submittedName>
        <fullName evidence="4">Transcriptional regulator</fullName>
    </submittedName>
</protein>
<dbReference type="InterPro" id="IPR026881">
    <property type="entry name" value="WYL_dom"/>
</dbReference>
<dbReference type="Pfam" id="PF13280">
    <property type="entry name" value="WYL"/>
    <property type="match status" value="1"/>
</dbReference>
<dbReference type="PATRIC" id="fig|1379739.3.peg.3736"/>
<evidence type="ECO:0000313" key="4">
    <source>
        <dbReference type="EMBL" id="KIS22116.1"/>
    </source>
</evidence>
<accession>A0A0D1BTR0</accession>
<dbReference type="EMBL" id="JXSU01000008">
    <property type="protein sequence ID" value="KIS22116.1"/>
    <property type="molecule type" value="Genomic_DNA"/>
</dbReference>
<dbReference type="PROSITE" id="PS52050">
    <property type="entry name" value="WYL"/>
    <property type="match status" value="1"/>
</dbReference>
<evidence type="ECO:0000259" key="3">
    <source>
        <dbReference type="Pfam" id="PF25583"/>
    </source>
</evidence>
<feature type="domain" description="WCX" evidence="3">
    <location>
        <begin position="237"/>
        <end position="312"/>
    </location>
</feature>
<reference evidence="4 5" key="1">
    <citation type="submission" date="2014-06" db="EMBL/GenBank/DDBJ databases">
        <title>Genome characterization of distinct group I Clostridium botulinum lineages.</title>
        <authorList>
            <person name="Giordani F."/>
            <person name="Anselmo A."/>
            <person name="Fillo S."/>
            <person name="Palozzi A.M."/>
            <person name="Fortunato A."/>
            <person name="Gentile B."/>
            <person name="Ciammaruconi A."/>
            <person name="Anniballi F."/>
            <person name="De Medici D."/>
            <person name="Lista F."/>
        </authorList>
    </citation>
    <scope>NUCLEOTIDE SEQUENCE [LARGE SCALE GENOMIC DNA]</scope>
    <source>
        <strain evidence="4 5">B2 450</strain>
    </source>
</reference>
<dbReference type="RefSeq" id="WP_003483387.1">
    <property type="nucleotide sequence ID" value="NZ_JXSU01000008.1"/>
</dbReference>